<keyword evidence="2" id="KW-1185">Reference proteome</keyword>
<dbReference type="Proteomes" id="UP001458880">
    <property type="component" value="Unassembled WGS sequence"/>
</dbReference>
<name>A0AAW1JSM5_POPJA</name>
<proteinExistence type="predicted"/>
<sequence length="88" mass="10018">MVPQGAWKQFPDRSGEASANGFLRESLPENRNSHTTCKIDVKGDDIGSWAMFTCSAAGGPFSYKRWRKPFYLIAWDENGIFRVGIWCR</sequence>
<dbReference type="EMBL" id="JASPKY010000336">
    <property type="protein sequence ID" value="KAK9708105.1"/>
    <property type="molecule type" value="Genomic_DNA"/>
</dbReference>
<reference evidence="1 2" key="1">
    <citation type="journal article" date="2024" name="BMC Genomics">
        <title>De novo assembly and annotation of Popillia japonica's genome with initial clues to its potential as an invasive pest.</title>
        <authorList>
            <person name="Cucini C."/>
            <person name="Boschi S."/>
            <person name="Funari R."/>
            <person name="Cardaioli E."/>
            <person name="Iannotti N."/>
            <person name="Marturano G."/>
            <person name="Paoli F."/>
            <person name="Bruttini M."/>
            <person name="Carapelli A."/>
            <person name="Frati F."/>
            <person name="Nardi F."/>
        </authorList>
    </citation>
    <scope>NUCLEOTIDE SEQUENCE [LARGE SCALE GENOMIC DNA]</scope>
    <source>
        <strain evidence="1">DMR45628</strain>
    </source>
</reference>
<dbReference type="AlphaFoldDB" id="A0AAW1JSM5"/>
<protein>
    <submittedName>
        <fullName evidence="1">Uncharacterized protein</fullName>
    </submittedName>
</protein>
<accession>A0AAW1JSM5</accession>
<evidence type="ECO:0000313" key="1">
    <source>
        <dbReference type="EMBL" id="KAK9708105.1"/>
    </source>
</evidence>
<gene>
    <name evidence="1" type="ORF">QE152_g27419</name>
</gene>
<organism evidence="1 2">
    <name type="scientific">Popillia japonica</name>
    <name type="common">Japanese beetle</name>
    <dbReference type="NCBI Taxonomy" id="7064"/>
    <lineage>
        <taxon>Eukaryota</taxon>
        <taxon>Metazoa</taxon>
        <taxon>Ecdysozoa</taxon>
        <taxon>Arthropoda</taxon>
        <taxon>Hexapoda</taxon>
        <taxon>Insecta</taxon>
        <taxon>Pterygota</taxon>
        <taxon>Neoptera</taxon>
        <taxon>Endopterygota</taxon>
        <taxon>Coleoptera</taxon>
        <taxon>Polyphaga</taxon>
        <taxon>Scarabaeiformia</taxon>
        <taxon>Scarabaeidae</taxon>
        <taxon>Rutelinae</taxon>
        <taxon>Popillia</taxon>
    </lineage>
</organism>
<evidence type="ECO:0000313" key="2">
    <source>
        <dbReference type="Proteomes" id="UP001458880"/>
    </source>
</evidence>
<comment type="caution">
    <text evidence="1">The sequence shown here is derived from an EMBL/GenBank/DDBJ whole genome shotgun (WGS) entry which is preliminary data.</text>
</comment>